<dbReference type="Proteomes" id="UP000237310">
    <property type="component" value="Unassembled WGS sequence"/>
</dbReference>
<comment type="caution">
    <text evidence="2">The sequence shown here is derived from an EMBL/GenBank/DDBJ whole genome shotgun (WGS) entry which is preliminary data.</text>
</comment>
<name>A0A2S5AF73_9FLAO</name>
<organism evidence="2 3">
    <name type="scientific">Flavobacterium alvei</name>
    <dbReference type="NCBI Taxonomy" id="2080416"/>
    <lineage>
        <taxon>Bacteria</taxon>
        <taxon>Pseudomonadati</taxon>
        <taxon>Bacteroidota</taxon>
        <taxon>Flavobacteriia</taxon>
        <taxon>Flavobacteriales</taxon>
        <taxon>Flavobacteriaceae</taxon>
        <taxon>Flavobacterium</taxon>
    </lineage>
</organism>
<gene>
    <name evidence="2" type="ORF">C3L50_01430</name>
</gene>
<dbReference type="AlphaFoldDB" id="A0A2S5AF73"/>
<dbReference type="GO" id="GO:0005886">
    <property type="term" value="C:plasma membrane"/>
    <property type="evidence" value="ECO:0007669"/>
    <property type="project" value="TreeGrafter"/>
</dbReference>
<dbReference type="InterPro" id="IPR006342">
    <property type="entry name" value="FkbM_mtfrase"/>
</dbReference>
<dbReference type="EMBL" id="PQVG01000001">
    <property type="protein sequence ID" value="POY41210.1"/>
    <property type="molecule type" value="Genomic_DNA"/>
</dbReference>
<reference evidence="2 3" key="1">
    <citation type="submission" date="2018-01" db="EMBL/GenBank/DDBJ databases">
        <authorList>
            <person name="Gaut B.S."/>
            <person name="Morton B.R."/>
            <person name="Clegg M.T."/>
            <person name="Duvall M.R."/>
        </authorList>
    </citation>
    <scope>NUCLEOTIDE SEQUENCE [LARGE SCALE GENOMIC DNA]</scope>
    <source>
        <strain evidence="2 3">HR-AY</strain>
    </source>
</reference>
<evidence type="ECO:0000259" key="1">
    <source>
        <dbReference type="Pfam" id="PF05050"/>
    </source>
</evidence>
<dbReference type="InterPro" id="IPR053202">
    <property type="entry name" value="EGF_Rcpt_Signaling_Reg"/>
</dbReference>
<dbReference type="InterPro" id="IPR029063">
    <property type="entry name" value="SAM-dependent_MTases_sf"/>
</dbReference>
<dbReference type="NCBIfam" id="TIGR01444">
    <property type="entry name" value="fkbM_fam"/>
    <property type="match status" value="1"/>
</dbReference>
<accession>A0A2S5AF73</accession>
<dbReference type="RefSeq" id="WP_103804263.1">
    <property type="nucleotide sequence ID" value="NZ_PQVG01000001.1"/>
</dbReference>
<dbReference type="OrthoDB" id="9801609at2"/>
<keyword evidence="3" id="KW-1185">Reference proteome</keyword>
<evidence type="ECO:0000313" key="2">
    <source>
        <dbReference type="EMBL" id="POY41210.1"/>
    </source>
</evidence>
<dbReference type="PANTHER" id="PTHR34009:SF2">
    <property type="entry name" value="PROTEIN STAR"/>
    <property type="match status" value="1"/>
</dbReference>
<dbReference type="GO" id="GO:0006888">
    <property type="term" value="P:endoplasmic reticulum to Golgi vesicle-mediated transport"/>
    <property type="evidence" value="ECO:0007669"/>
    <property type="project" value="TreeGrafter"/>
</dbReference>
<dbReference type="Gene3D" id="3.40.50.150">
    <property type="entry name" value="Vaccinia Virus protein VP39"/>
    <property type="match status" value="1"/>
</dbReference>
<dbReference type="Pfam" id="PF05050">
    <property type="entry name" value="Methyltransf_21"/>
    <property type="match status" value="1"/>
</dbReference>
<evidence type="ECO:0000313" key="3">
    <source>
        <dbReference type="Proteomes" id="UP000237310"/>
    </source>
</evidence>
<dbReference type="GO" id="GO:0016197">
    <property type="term" value="P:endosomal transport"/>
    <property type="evidence" value="ECO:0007669"/>
    <property type="project" value="TreeGrafter"/>
</dbReference>
<feature type="domain" description="Methyltransferase FkbM" evidence="1">
    <location>
        <begin position="30"/>
        <end position="190"/>
    </location>
</feature>
<proteinExistence type="predicted"/>
<sequence>MKNQYYSQVRQDEFLNIVVFNNKENGYFIDIGAHNGQTFSNSLFFELYKNWKGICIEPNPNVFKKLDSFRKSINLNVCIGESDKVVKFTQIEGYAEMLSGISEKYDKRHIERIERDLESKGGKRTEIDVKMMKLDSIEELKNRQVDFVSIDTEGNEFDILSSINFNKIDIKALVVENNYGDSRIKEYLLEFDYIPLIKLDFDEVYLNKNCLSIGIKFRLKIWKLNLFLNRVLKKLKINK</sequence>
<dbReference type="PANTHER" id="PTHR34009">
    <property type="entry name" value="PROTEIN STAR"/>
    <property type="match status" value="1"/>
</dbReference>
<protein>
    <recommendedName>
        <fullName evidence="1">Methyltransferase FkbM domain-containing protein</fullName>
    </recommendedName>
</protein>
<dbReference type="SUPFAM" id="SSF53335">
    <property type="entry name" value="S-adenosyl-L-methionine-dependent methyltransferases"/>
    <property type="match status" value="1"/>
</dbReference>
<dbReference type="GO" id="GO:0005737">
    <property type="term" value="C:cytoplasm"/>
    <property type="evidence" value="ECO:0007669"/>
    <property type="project" value="GOC"/>
</dbReference>